<dbReference type="EMBL" id="VCHE01000066">
    <property type="protein sequence ID" value="KAB2573036.1"/>
    <property type="molecule type" value="Genomic_DNA"/>
</dbReference>
<dbReference type="Gene3D" id="3.40.50.300">
    <property type="entry name" value="P-loop containing nucleotide triphosphate hydrolases"/>
    <property type="match status" value="1"/>
</dbReference>
<organism evidence="5 6">
    <name type="scientific">Lasiodiplodia theobromae</name>
    <dbReference type="NCBI Taxonomy" id="45133"/>
    <lineage>
        <taxon>Eukaryota</taxon>
        <taxon>Fungi</taxon>
        <taxon>Dikarya</taxon>
        <taxon>Ascomycota</taxon>
        <taxon>Pezizomycotina</taxon>
        <taxon>Dothideomycetes</taxon>
        <taxon>Dothideomycetes incertae sedis</taxon>
        <taxon>Botryosphaeriales</taxon>
        <taxon>Botryosphaeriaceae</taxon>
        <taxon>Lasiodiplodia</taxon>
    </lineage>
</organism>
<dbReference type="GO" id="GO:0005524">
    <property type="term" value="F:ATP binding"/>
    <property type="evidence" value="ECO:0007669"/>
    <property type="project" value="UniProtKB-KW"/>
</dbReference>
<comment type="caution">
    <text evidence="5">The sequence shown here is derived from an EMBL/GenBank/DDBJ whole genome shotgun (WGS) entry which is preliminary data.</text>
</comment>
<reference evidence="5 6" key="1">
    <citation type="journal article" date="2019" name="Sci. Rep.">
        <title>A multi-omics analysis of the grapevine pathogen Lasiodiplodia theobromae reveals that temperature affects the expression of virulence- and pathogenicity-related genes.</title>
        <authorList>
            <person name="Felix C."/>
            <person name="Meneses R."/>
            <person name="Goncalves M.F.M."/>
            <person name="Tilleman L."/>
            <person name="Duarte A.S."/>
            <person name="Jorrin-Novo J.V."/>
            <person name="Van de Peer Y."/>
            <person name="Deforce D."/>
            <person name="Van Nieuwerburgh F."/>
            <person name="Esteves A.C."/>
            <person name="Alves A."/>
        </authorList>
    </citation>
    <scope>NUCLEOTIDE SEQUENCE [LARGE SCALE GENOMIC DNA]</scope>
    <source>
        <strain evidence="5 6">LA-SOL3</strain>
    </source>
</reference>
<dbReference type="SUPFAM" id="SSF52540">
    <property type="entry name" value="P-loop containing nucleoside triphosphate hydrolases"/>
    <property type="match status" value="1"/>
</dbReference>
<sequence length="558" mass="58810">MSDLHHVLPDGFPAHHFSHLLPSLDRHRVTTTDILTLDAVDLAKRAQVPVAELRKLQQAIVSALHAELGVADSVEAVDAGNNAVTDDWHAAEWRTISTLDDRLDAELGGGIPAGYLTEITGESGAGKTQFLLTLLLSAQLPAPHGLSKSALYISTEAPLATTRLAQLLNQHPRLTSLPPSSKPSLSRILSIQTPDLESQDHILRYQLPVAIQRHNVGLVVLDSVAANYRAEFERGGGSGGGGGGGGSEKDGGSRRAVGEAMAHRTAQLVQLGALLRSVARTHGVAVVVANQVSDRFSAPPPPPPSSTTTSRHPSYNSTFSQTSRVPTPGPGPPSQQGGGGVAAAAGATSTPPPPPPPPPGTATTAPLTLSRDPLTLDHQQRWFTGWGDVRASSSASENLKTPALGLVWANQIAARIALLKAPVYNAPNPWIGLAADGRLDWRGEGDGDGDEGGGTEIKRWRRWMKVVFAPWAPPSVGRGVEYVIRGRGVVAASAGAGAEGKVKEREKKGVEDEIEEKKGVEDEVEEEGREEQQVKEGEDGPAGEQQPRAGSEPLADRN</sequence>
<keyword evidence="1" id="KW-0547">Nucleotide-binding</keyword>
<feature type="domain" description="RecA family profile 1" evidence="4">
    <location>
        <begin position="92"/>
        <end position="292"/>
    </location>
</feature>
<feature type="region of interest" description="Disordered" evidence="3">
    <location>
        <begin position="494"/>
        <end position="558"/>
    </location>
</feature>
<feature type="region of interest" description="Disordered" evidence="3">
    <location>
        <begin position="233"/>
        <end position="259"/>
    </location>
</feature>
<feature type="compositionally biased region" description="Polar residues" evidence="3">
    <location>
        <begin position="311"/>
        <end position="324"/>
    </location>
</feature>
<feature type="compositionally biased region" description="Gly residues" evidence="3">
    <location>
        <begin position="235"/>
        <end position="246"/>
    </location>
</feature>
<keyword evidence="6" id="KW-1185">Reference proteome</keyword>
<evidence type="ECO:0000256" key="1">
    <source>
        <dbReference type="ARBA" id="ARBA00022741"/>
    </source>
</evidence>
<gene>
    <name evidence="5" type="primary">rhp57</name>
    <name evidence="5" type="ORF">DBV05_g8316</name>
</gene>
<evidence type="ECO:0000256" key="3">
    <source>
        <dbReference type="SAM" id="MobiDB-lite"/>
    </source>
</evidence>
<feature type="region of interest" description="Disordered" evidence="3">
    <location>
        <begin position="294"/>
        <end position="368"/>
    </location>
</feature>
<dbReference type="InterPro" id="IPR003593">
    <property type="entry name" value="AAA+_ATPase"/>
</dbReference>
<dbReference type="InterPro" id="IPR020588">
    <property type="entry name" value="RecA_ATP-bd"/>
</dbReference>
<dbReference type="InterPro" id="IPR013632">
    <property type="entry name" value="Rad51_C"/>
</dbReference>
<dbReference type="GO" id="GO:0003697">
    <property type="term" value="F:single-stranded DNA binding"/>
    <property type="evidence" value="ECO:0007669"/>
    <property type="project" value="TreeGrafter"/>
</dbReference>
<dbReference type="PROSITE" id="PS50162">
    <property type="entry name" value="RECA_2"/>
    <property type="match status" value="1"/>
</dbReference>
<evidence type="ECO:0000256" key="2">
    <source>
        <dbReference type="ARBA" id="ARBA00022840"/>
    </source>
</evidence>
<dbReference type="InterPro" id="IPR027417">
    <property type="entry name" value="P-loop_NTPase"/>
</dbReference>
<dbReference type="Proteomes" id="UP000325902">
    <property type="component" value="Unassembled WGS sequence"/>
</dbReference>
<dbReference type="AlphaFoldDB" id="A0A5N5D5J8"/>
<feature type="compositionally biased region" description="Basic and acidic residues" evidence="3">
    <location>
        <begin position="500"/>
        <end position="521"/>
    </location>
</feature>
<dbReference type="GO" id="GO:0000730">
    <property type="term" value="P:DNA recombinase assembly"/>
    <property type="evidence" value="ECO:0007669"/>
    <property type="project" value="TreeGrafter"/>
</dbReference>
<dbReference type="GO" id="GO:0061982">
    <property type="term" value="P:meiosis I cell cycle process"/>
    <property type="evidence" value="ECO:0007669"/>
    <property type="project" value="UniProtKB-ARBA"/>
</dbReference>
<dbReference type="PANTHER" id="PTHR22942">
    <property type="entry name" value="RECA/RAD51/RADA DNA STRAND-PAIRING FAMILY MEMBER"/>
    <property type="match status" value="1"/>
</dbReference>
<protein>
    <submittedName>
        <fullName evidence="5">DNA repair protein rhp57</fullName>
    </submittedName>
</protein>
<evidence type="ECO:0000313" key="6">
    <source>
        <dbReference type="Proteomes" id="UP000325902"/>
    </source>
</evidence>
<feature type="compositionally biased region" description="Pro residues" evidence="3">
    <location>
        <begin position="350"/>
        <end position="360"/>
    </location>
</feature>
<dbReference type="OrthoDB" id="1861185at2759"/>
<proteinExistence type="predicted"/>
<dbReference type="GO" id="GO:0140664">
    <property type="term" value="F:ATP-dependent DNA damage sensor activity"/>
    <property type="evidence" value="ECO:0007669"/>
    <property type="project" value="InterPro"/>
</dbReference>
<evidence type="ECO:0000259" key="4">
    <source>
        <dbReference type="PROSITE" id="PS50162"/>
    </source>
</evidence>
<dbReference type="Pfam" id="PF08423">
    <property type="entry name" value="Rad51"/>
    <property type="match status" value="1"/>
</dbReference>
<dbReference type="SMART" id="SM00382">
    <property type="entry name" value="AAA"/>
    <property type="match status" value="1"/>
</dbReference>
<dbReference type="GO" id="GO:0003690">
    <property type="term" value="F:double-stranded DNA binding"/>
    <property type="evidence" value="ECO:0007669"/>
    <property type="project" value="TreeGrafter"/>
</dbReference>
<dbReference type="GO" id="GO:0042148">
    <property type="term" value="P:DNA strand invasion"/>
    <property type="evidence" value="ECO:0007669"/>
    <property type="project" value="TreeGrafter"/>
</dbReference>
<dbReference type="GO" id="GO:0006312">
    <property type="term" value="P:mitotic recombination"/>
    <property type="evidence" value="ECO:0007669"/>
    <property type="project" value="TreeGrafter"/>
</dbReference>
<accession>A0A5N5D5J8</accession>
<feature type="compositionally biased region" description="Basic and acidic residues" evidence="3">
    <location>
        <begin position="247"/>
        <end position="257"/>
    </location>
</feature>
<dbReference type="PANTHER" id="PTHR22942:SF66">
    <property type="entry name" value="RE19845P"/>
    <property type="match status" value="1"/>
</dbReference>
<evidence type="ECO:0000313" key="5">
    <source>
        <dbReference type="EMBL" id="KAB2573036.1"/>
    </source>
</evidence>
<keyword evidence="2" id="KW-0067">ATP-binding</keyword>
<name>A0A5N5D5J8_9PEZI</name>
<dbReference type="GO" id="GO:0000150">
    <property type="term" value="F:DNA strand exchange activity"/>
    <property type="evidence" value="ECO:0007669"/>
    <property type="project" value="TreeGrafter"/>
</dbReference>